<dbReference type="Proteomes" id="UP001159363">
    <property type="component" value="Chromosome 7"/>
</dbReference>
<feature type="region of interest" description="Disordered" evidence="1">
    <location>
        <begin position="222"/>
        <end position="253"/>
    </location>
</feature>
<proteinExistence type="predicted"/>
<organism evidence="2 3">
    <name type="scientific">Dryococelus australis</name>
    <dbReference type="NCBI Taxonomy" id="614101"/>
    <lineage>
        <taxon>Eukaryota</taxon>
        <taxon>Metazoa</taxon>
        <taxon>Ecdysozoa</taxon>
        <taxon>Arthropoda</taxon>
        <taxon>Hexapoda</taxon>
        <taxon>Insecta</taxon>
        <taxon>Pterygota</taxon>
        <taxon>Neoptera</taxon>
        <taxon>Polyneoptera</taxon>
        <taxon>Phasmatodea</taxon>
        <taxon>Verophasmatodea</taxon>
        <taxon>Anareolatae</taxon>
        <taxon>Phasmatidae</taxon>
        <taxon>Eurycanthinae</taxon>
        <taxon>Dryococelus</taxon>
    </lineage>
</organism>
<evidence type="ECO:0000256" key="1">
    <source>
        <dbReference type="SAM" id="MobiDB-lite"/>
    </source>
</evidence>
<gene>
    <name evidence="2" type="ORF">PR048_022223</name>
</gene>
<evidence type="ECO:0000313" key="3">
    <source>
        <dbReference type="Proteomes" id="UP001159363"/>
    </source>
</evidence>
<accession>A0ABQ9H0F3</accession>
<sequence>MQVLNGSTLSQVQHGENPAFERSDQHVGKLRYARALCRRWTELTRMRNEEARRRNLTSVLLARARTGGCHGRFVIARISRAERLRSLSVTVGGGGGTHRAIDSGKGVRASQRQPEAFIYCEDKVSWVRANMRLAKSPTADSKVTGDRLSAAAGGGYTNEAQCARNIIGENIRCYSQWLQISLCEVSADEGKARWVYMEHWGGGGVISEKTRRPASSCTIPTCENPEATPPGIDPGSPRWEASSLTTPPPRHLSLGTGKFRKFILGENI</sequence>
<comment type="caution">
    <text evidence="2">The sequence shown here is derived from an EMBL/GenBank/DDBJ whole genome shotgun (WGS) entry which is preliminary data.</text>
</comment>
<feature type="compositionally biased region" description="Polar residues" evidence="1">
    <location>
        <begin position="1"/>
        <end position="14"/>
    </location>
</feature>
<evidence type="ECO:0000313" key="2">
    <source>
        <dbReference type="EMBL" id="KAJ8877768.1"/>
    </source>
</evidence>
<reference evidence="2 3" key="1">
    <citation type="submission" date="2023-02" db="EMBL/GenBank/DDBJ databases">
        <title>LHISI_Scaffold_Assembly.</title>
        <authorList>
            <person name="Stuart O.P."/>
            <person name="Cleave R."/>
            <person name="Magrath M.J.L."/>
            <person name="Mikheyev A.S."/>
        </authorList>
    </citation>
    <scope>NUCLEOTIDE SEQUENCE [LARGE SCALE GENOMIC DNA]</scope>
    <source>
        <strain evidence="2">Daus_M_001</strain>
        <tissue evidence="2">Leg muscle</tissue>
    </source>
</reference>
<keyword evidence="3" id="KW-1185">Reference proteome</keyword>
<name>A0ABQ9H0F3_9NEOP</name>
<feature type="region of interest" description="Disordered" evidence="1">
    <location>
        <begin position="1"/>
        <end position="23"/>
    </location>
</feature>
<dbReference type="EMBL" id="JARBHB010000008">
    <property type="protein sequence ID" value="KAJ8877768.1"/>
    <property type="molecule type" value="Genomic_DNA"/>
</dbReference>
<protein>
    <submittedName>
        <fullName evidence="2">Uncharacterized protein</fullName>
    </submittedName>
</protein>